<dbReference type="InterPro" id="IPR050344">
    <property type="entry name" value="Peptidase_M1_aminopeptidases"/>
</dbReference>
<dbReference type="GO" id="GO:0070006">
    <property type="term" value="F:metalloaminopeptidase activity"/>
    <property type="evidence" value="ECO:0007669"/>
    <property type="project" value="TreeGrafter"/>
</dbReference>
<sequence length="641" mass="74065">MRLILWTFSLLFFLFNARVSYSQTDAARRPIPYPVRYSNAFKEAVHHQTRTLNGAPGKAYWSNPTRYTLHALLSPETKMLQGQATISYTNQSPDTLSQLVVQLRQNLHKEGAIRNREVETTDGMQLSKVMVNGQHYMERRLRSRTGYKVQGTLMYISLYQDLYPGETAELAFSWNFQIPDGDSPRMGQDGEVFFLGYWYPQMAVYDDIQGWNDDLYMGNAEFYMDYADYDVNITVPEGWLIAATGELQNPEEVLSTETLTKLEQARESDEVTTIVDKTEQFPGVSTRTSESGLLTWHFTAENVRDFAFGTSDRYVWDAIPTNISGKKIMVHSFYRWGTSAWKRAAEFARYSVEYLSSRLVPYPYPNLSVVEGIIGGGMEYPMITLIGGRRTDFTLFSVVFHEIAHNWFPMLVGSNETQFAWMDEGLVTYYTNEGKETFFTNDMVWEFEADQYEIFSETDTEIEPMRHADLFPISGIARRVGCYNKPALALRALQGVFGYQLFNNAMRLYIDRWTNKHPQPFDFFNTFEQVTGKNLDWFWTSFFYETWPLDQAISEVKIENGQTTVFIEDLGLLPMPVLVCATLQDSSLLEKEIPVEHWLQGNRTAEITFESNKVKKVDLDPQHFFPDINRKNNSWSLESAP</sequence>
<dbReference type="PANTHER" id="PTHR11533:SF174">
    <property type="entry name" value="PUROMYCIN-SENSITIVE AMINOPEPTIDASE-RELATED"/>
    <property type="match status" value="1"/>
</dbReference>
<name>B3QSI6_CHLT3</name>
<dbReference type="RefSeq" id="WP_012498661.1">
    <property type="nucleotide sequence ID" value="NC_011026.1"/>
</dbReference>
<evidence type="ECO:0000313" key="4">
    <source>
        <dbReference type="Proteomes" id="UP000001208"/>
    </source>
</evidence>
<dbReference type="STRING" id="517418.Ctha_0106"/>
<dbReference type="GO" id="GO:0043171">
    <property type="term" value="P:peptide catabolic process"/>
    <property type="evidence" value="ECO:0007669"/>
    <property type="project" value="TreeGrafter"/>
</dbReference>
<dbReference type="eggNOG" id="COG0308">
    <property type="taxonomic scope" value="Bacteria"/>
</dbReference>
<keyword evidence="1" id="KW-0732">Signal</keyword>
<dbReference type="GO" id="GO:0008270">
    <property type="term" value="F:zinc ion binding"/>
    <property type="evidence" value="ECO:0007669"/>
    <property type="project" value="InterPro"/>
</dbReference>
<proteinExistence type="predicted"/>
<accession>B3QSI6</accession>
<dbReference type="OrthoDB" id="9814383at2"/>
<dbReference type="GO" id="GO:0042277">
    <property type="term" value="F:peptide binding"/>
    <property type="evidence" value="ECO:0007669"/>
    <property type="project" value="TreeGrafter"/>
</dbReference>
<dbReference type="GO" id="GO:0016020">
    <property type="term" value="C:membrane"/>
    <property type="evidence" value="ECO:0007669"/>
    <property type="project" value="TreeGrafter"/>
</dbReference>
<dbReference type="HOGENOM" id="CLU_015077_0_0_10"/>
<evidence type="ECO:0000259" key="2">
    <source>
        <dbReference type="Pfam" id="PF01433"/>
    </source>
</evidence>
<dbReference type="Gene3D" id="1.10.390.10">
    <property type="entry name" value="Neutral Protease Domain 2"/>
    <property type="match status" value="1"/>
</dbReference>
<dbReference type="GO" id="GO:0005737">
    <property type="term" value="C:cytoplasm"/>
    <property type="evidence" value="ECO:0007669"/>
    <property type="project" value="TreeGrafter"/>
</dbReference>
<feature type="signal peptide" evidence="1">
    <location>
        <begin position="1"/>
        <end position="22"/>
    </location>
</feature>
<dbReference type="EMBL" id="CP001100">
    <property type="protein sequence ID" value="ACF12577.1"/>
    <property type="molecule type" value="Genomic_DNA"/>
</dbReference>
<dbReference type="GO" id="GO:0005615">
    <property type="term" value="C:extracellular space"/>
    <property type="evidence" value="ECO:0007669"/>
    <property type="project" value="TreeGrafter"/>
</dbReference>
<protein>
    <submittedName>
        <fullName evidence="3">Peptidase</fullName>
    </submittedName>
</protein>
<reference evidence="3 4" key="1">
    <citation type="submission" date="2008-06" db="EMBL/GenBank/DDBJ databases">
        <title>Complete sequence of Chloroherpeton thalassium ATCC 35110.</title>
        <authorList>
            <consortium name="US DOE Joint Genome Institute"/>
            <person name="Lucas S."/>
            <person name="Copeland A."/>
            <person name="Lapidus A."/>
            <person name="Glavina del Rio T."/>
            <person name="Dalin E."/>
            <person name="Tice H."/>
            <person name="Bruce D."/>
            <person name="Goodwin L."/>
            <person name="Pitluck S."/>
            <person name="Schmutz J."/>
            <person name="Larimer F."/>
            <person name="Land M."/>
            <person name="Hauser L."/>
            <person name="Kyrpides N."/>
            <person name="Mikhailova N."/>
            <person name="Liu Z."/>
            <person name="Li T."/>
            <person name="Zhao F."/>
            <person name="Overmann J."/>
            <person name="Bryant D.A."/>
            <person name="Richardson P."/>
        </authorList>
    </citation>
    <scope>NUCLEOTIDE SEQUENCE [LARGE SCALE GENOMIC DNA]</scope>
    <source>
        <strain evidence="4">ATCC 35110 / GB-78</strain>
    </source>
</reference>
<feature type="chain" id="PRO_5002797769" evidence="1">
    <location>
        <begin position="23"/>
        <end position="641"/>
    </location>
</feature>
<evidence type="ECO:0000256" key="1">
    <source>
        <dbReference type="SAM" id="SignalP"/>
    </source>
</evidence>
<gene>
    <name evidence="3" type="ordered locus">Ctha_0106</name>
</gene>
<dbReference type="AlphaFoldDB" id="B3QSI6"/>
<keyword evidence="4" id="KW-1185">Reference proteome</keyword>
<feature type="domain" description="Peptidase M1 membrane alanine aminopeptidase" evidence="2">
    <location>
        <begin position="395"/>
        <end position="542"/>
    </location>
</feature>
<dbReference type="SUPFAM" id="SSF55486">
    <property type="entry name" value="Metalloproteases ('zincins'), catalytic domain"/>
    <property type="match status" value="1"/>
</dbReference>
<dbReference type="PANTHER" id="PTHR11533">
    <property type="entry name" value="PROTEASE M1 ZINC METALLOPROTEASE"/>
    <property type="match status" value="1"/>
</dbReference>
<dbReference type="Pfam" id="PF01433">
    <property type="entry name" value="Peptidase_M1"/>
    <property type="match status" value="1"/>
</dbReference>
<dbReference type="InterPro" id="IPR027268">
    <property type="entry name" value="Peptidase_M4/M1_CTD_sf"/>
</dbReference>
<dbReference type="InterPro" id="IPR014782">
    <property type="entry name" value="Peptidase_M1_dom"/>
</dbReference>
<evidence type="ECO:0000313" key="3">
    <source>
        <dbReference type="EMBL" id="ACF12577.1"/>
    </source>
</evidence>
<dbReference type="KEGG" id="cts:Ctha_0106"/>
<dbReference type="Proteomes" id="UP000001208">
    <property type="component" value="Chromosome"/>
</dbReference>
<dbReference type="CDD" id="cd09604">
    <property type="entry name" value="M1_APN_like"/>
    <property type="match status" value="1"/>
</dbReference>
<organism evidence="3 4">
    <name type="scientific">Chloroherpeton thalassium (strain ATCC 35110 / GB-78)</name>
    <dbReference type="NCBI Taxonomy" id="517418"/>
    <lineage>
        <taxon>Bacteria</taxon>
        <taxon>Pseudomonadati</taxon>
        <taxon>Chlorobiota</taxon>
        <taxon>Chlorobiia</taxon>
        <taxon>Chlorobiales</taxon>
        <taxon>Chloroherpetonaceae</taxon>
        <taxon>Chloroherpeton</taxon>
    </lineage>
</organism>